<proteinExistence type="predicted"/>
<feature type="domain" description="DUF7745" evidence="1">
    <location>
        <begin position="1"/>
        <end position="42"/>
    </location>
</feature>
<evidence type="ECO:0000259" key="1">
    <source>
        <dbReference type="Pfam" id="PF24924"/>
    </source>
</evidence>
<reference evidence="3" key="3">
    <citation type="submission" date="2015-04" db="UniProtKB">
        <authorList>
            <consortium name="EnsemblPlants"/>
        </authorList>
    </citation>
    <scope>IDENTIFICATION</scope>
    <source>
        <strain evidence="3">cv. Jemalong A17</strain>
    </source>
</reference>
<organism evidence="2 4">
    <name type="scientific">Medicago truncatula</name>
    <name type="common">Barrel medic</name>
    <name type="synonym">Medicago tribuloides</name>
    <dbReference type="NCBI Taxonomy" id="3880"/>
    <lineage>
        <taxon>Eukaryota</taxon>
        <taxon>Viridiplantae</taxon>
        <taxon>Streptophyta</taxon>
        <taxon>Embryophyta</taxon>
        <taxon>Tracheophyta</taxon>
        <taxon>Spermatophyta</taxon>
        <taxon>Magnoliopsida</taxon>
        <taxon>eudicotyledons</taxon>
        <taxon>Gunneridae</taxon>
        <taxon>Pentapetalae</taxon>
        <taxon>rosids</taxon>
        <taxon>fabids</taxon>
        <taxon>Fabales</taxon>
        <taxon>Fabaceae</taxon>
        <taxon>Papilionoideae</taxon>
        <taxon>50 kb inversion clade</taxon>
        <taxon>NPAAA clade</taxon>
        <taxon>Hologalegina</taxon>
        <taxon>IRL clade</taxon>
        <taxon>Trifolieae</taxon>
        <taxon>Medicago</taxon>
    </lineage>
</organism>
<dbReference type="Proteomes" id="UP000002051">
    <property type="component" value="Unassembled WGS sequence"/>
</dbReference>
<dbReference type="AlphaFoldDB" id="A0A072VGC7"/>
<protein>
    <recommendedName>
        <fullName evidence="1">DUF7745 domain-containing protein</fullName>
    </recommendedName>
</protein>
<evidence type="ECO:0000313" key="2">
    <source>
        <dbReference type="EMBL" id="KEH41094.1"/>
    </source>
</evidence>
<dbReference type="PaxDb" id="3880-AES66700"/>
<evidence type="ECO:0000313" key="3">
    <source>
        <dbReference type="EnsemblPlants" id="KEH41094"/>
    </source>
</evidence>
<gene>
    <name evidence="2" type="ordered locus">MTR_1g041675</name>
</gene>
<sequence>MGIQGCINYNPVLALRQLDYSIKEEPTPKLTTPFTLYDMSADNFERLMIF</sequence>
<reference evidence="2 4" key="1">
    <citation type="journal article" date="2011" name="Nature">
        <title>The Medicago genome provides insight into the evolution of rhizobial symbioses.</title>
        <authorList>
            <person name="Young N.D."/>
            <person name="Debelle F."/>
            <person name="Oldroyd G.E."/>
            <person name="Geurts R."/>
            <person name="Cannon S.B."/>
            <person name="Udvardi M.K."/>
            <person name="Benedito V.A."/>
            <person name="Mayer K.F."/>
            <person name="Gouzy J."/>
            <person name="Schoof H."/>
            <person name="Van de Peer Y."/>
            <person name="Proost S."/>
            <person name="Cook D.R."/>
            <person name="Meyers B.C."/>
            <person name="Spannagl M."/>
            <person name="Cheung F."/>
            <person name="De Mita S."/>
            <person name="Krishnakumar V."/>
            <person name="Gundlach H."/>
            <person name="Zhou S."/>
            <person name="Mudge J."/>
            <person name="Bharti A.K."/>
            <person name="Murray J.D."/>
            <person name="Naoumkina M.A."/>
            <person name="Rosen B."/>
            <person name="Silverstein K.A."/>
            <person name="Tang H."/>
            <person name="Rombauts S."/>
            <person name="Zhao P.X."/>
            <person name="Zhou P."/>
            <person name="Barbe V."/>
            <person name="Bardou P."/>
            <person name="Bechner M."/>
            <person name="Bellec A."/>
            <person name="Berger A."/>
            <person name="Berges H."/>
            <person name="Bidwell S."/>
            <person name="Bisseling T."/>
            <person name="Choisne N."/>
            <person name="Couloux A."/>
            <person name="Denny R."/>
            <person name="Deshpande S."/>
            <person name="Dai X."/>
            <person name="Doyle J.J."/>
            <person name="Dudez A.M."/>
            <person name="Farmer A.D."/>
            <person name="Fouteau S."/>
            <person name="Franken C."/>
            <person name="Gibelin C."/>
            <person name="Gish J."/>
            <person name="Goldstein S."/>
            <person name="Gonzalez A.J."/>
            <person name="Green P.J."/>
            <person name="Hallab A."/>
            <person name="Hartog M."/>
            <person name="Hua A."/>
            <person name="Humphray S.J."/>
            <person name="Jeong D.H."/>
            <person name="Jing Y."/>
            <person name="Jocker A."/>
            <person name="Kenton S.M."/>
            <person name="Kim D.J."/>
            <person name="Klee K."/>
            <person name="Lai H."/>
            <person name="Lang C."/>
            <person name="Lin S."/>
            <person name="Macmil S.L."/>
            <person name="Magdelenat G."/>
            <person name="Matthews L."/>
            <person name="McCorrison J."/>
            <person name="Monaghan E.L."/>
            <person name="Mun J.H."/>
            <person name="Najar F.Z."/>
            <person name="Nicholson C."/>
            <person name="Noirot C."/>
            <person name="O'Bleness M."/>
            <person name="Paule C.R."/>
            <person name="Poulain J."/>
            <person name="Prion F."/>
            <person name="Qin B."/>
            <person name="Qu C."/>
            <person name="Retzel E.F."/>
            <person name="Riddle C."/>
            <person name="Sallet E."/>
            <person name="Samain S."/>
            <person name="Samson N."/>
            <person name="Sanders I."/>
            <person name="Saurat O."/>
            <person name="Scarpelli C."/>
            <person name="Schiex T."/>
            <person name="Segurens B."/>
            <person name="Severin A.J."/>
            <person name="Sherrier D.J."/>
            <person name="Shi R."/>
            <person name="Sims S."/>
            <person name="Singer S.R."/>
            <person name="Sinharoy S."/>
            <person name="Sterck L."/>
            <person name="Viollet A."/>
            <person name="Wang B.B."/>
            <person name="Wang K."/>
            <person name="Wang M."/>
            <person name="Wang X."/>
            <person name="Warfsmann J."/>
            <person name="Weissenbach J."/>
            <person name="White D.D."/>
            <person name="White J.D."/>
            <person name="Wiley G.B."/>
            <person name="Wincker P."/>
            <person name="Xing Y."/>
            <person name="Yang L."/>
            <person name="Yao Z."/>
            <person name="Ying F."/>
            <person name="Zhai J."/>
            <person name="Zhou L."/>
            <person name="Zuber A."/>
            <person name="Denarie J."/>
            <person name="Dixon R.A."/>
            <person name="May G.D."/>
            <person name="Schwartz D.C."/>
            <person name="Rogers J."/>
            <person name="Quetier F."/>
            <person name="Town C.D."/>
            <person name="Roe B.A."/>
        </authorList>
    </citation>
    <scope>NUCLEOTIDE SEQUENCE [LARGE SCALE GENOMIC DNA]</scope>
    <source>
        <strain evidence="2">A17</strain>
        <strain evidence="3 4">cv. Jemalong A17</strain>
    </source>
</reference>
<dbReference type="Pfam" id="PF24924">
    <property type="entry name" value="DUF7745"/>
    <property type="match status" value="1"/>
</dbReference>
<name>A0A072VGC7_MEDTR</name>
<keyword evidence="4" id="KW-1185">Reference proteome</keyword>
<accession>A0A072VGC7</accession>
<dbReference type="EnsemblPlants" id="KEH41094">
    <property type="protein sequence ID" value="KEH41094"/>
    <property type="gene ID" value="MTR_1g041675"/>
</dbReference>
<dbReference type="EMBL" id="CM001217">
    <property type="protein sequence ID" value="KEH41094.1"/>
    <property type="molecule type" value="Genomic_DNA"/>
</dbReference>
<dbReference type="InterPro" id="IPR056647">
    <property type="entry name" value="DUF7745"/>
</dbReference>
<reference evidence="2 4" key="2">
    <citation type="journal article" date="2014" name="BMC Genomics">
        <title>An improved genome release (version Mt4.0) for the model legume Medicago truncatula.</title>
        <authorList>
            <person name="Tang H."/>
            <person name="Krishnakumar V."/>
            <person name="Bidwell S."/>
            <person name="Rosen B."/>
            <person name="Chan A."/>
            <person name="Zhou S."/>
            <person name="Gentzbittel L."/>
            <person name="Childs K.L."/>
            <person name="Yandell M."/>
            <person name="Gundlach H."/>
            <person name="Mayer K.F."/>
            <person name="Schwartz D.C."/>
            <person name="Town C.D."/>
        </authorList>
    </citation>
    <scope>GENOME REANNOTATION</scope>
    <source>
        <strain evidence="2">A17</strain>
        <strain evidence="3 4">cv. Jemalong A17</strain>
    </source>
</reference>
<dbReference type="HOGENOM" id="CLU_3127300_0_0_1"/>
<evidence type="ECO:0000313" key="4">
    <source>
        <dbReference type="Proteomes" id="UP000002051"/>
    </source>
</evidence>